<accession>A0A087ASN8</accession>
<protein>
    <submittedName>
        <fullName evidence="1">Uncharacterized protein</fullName>
    </submittedName>
</protein>
<evidence type="ECO:0000313" key="1">
    <source>
        <dbReference type="EMBL" id="KFI61788.1"/>
    </source>
</evidence>
<name>A0A087ASN8_9BIFI</name>
<dbReference type="RefSeq" id="WP_152595953.1">
    <property type="nucleotide sequence ID" value="NZ_JGYX01000001.1"/>
</dbReference>
<proteinExistence type="predicted"/>
<sequence>MTTSKKSAPPVIRKGGKAAALLGAAATLLQFVTPEMIERLTLWLKQMNLSQRFIDLMEKLSKLPQQATPLERIQLQCDAVEELIESRATELSDDAPITQWRDELNKIRRGIELISKASVSDRKKIKKLQQRSKKLLDSVFNAAIN</sequence>
<comment type="caution">
    <text evidence="1">The sequence shown here is derived from an EMBL/GenBank/DDBJ whole genome shotgun (WGS) entry which is preliminary data.</text>
</comment>
<dbReference type="AlphaFoldDB" id="A0A087ASN8"/>
<dbReference type="EMBL" id="JGYX01000001">
    <property type="protein sequence ID" value="KFI61788.1"/>
    <property type="molecule type" value="Genomic_DNA"/>
</dbReference>
<reference evidence="1 2" key="1">
    <citation type="submission" date="2014-03" db="EMBL/GenBank/DDBJ databases">
        <title>Genomics of Bifidobacteria.</title>
        <authorList>
            <person name="Ventura M."/>
            <person name="Milani C."/>
            <person name="Lugli G.A."/>
        </authorList>
    </citation>
    <scope>NUCLEOTIDE SEQUENCE [LARGE SCALE GENOMIC DNA]</scope>
    <source>
        <strain evidence="1 2">LMG 11586</strain>
    </source>
</reference>
<dbReference type="eggNOG" id="ENOG5031P9Q">
    <property type="taxonomic scope" value="Bacteria"/>
</dbReference>
<dbReference type="OrthoDB" id="3240084at2"/>
<evidence type="ECO:0000313" key="2">
    <source>
        <dbReference type="Proteomes" id="UP000029046"/>
    </source>
</evidence>
<gene>
    <name evidence="1" type="ORF">BIGA_0312</name>
</gene>
<organism evidence="1 2">
    <name type="scientific">Bifidobacterium pullorum subsp. gallinarum</name>
    <dbReference type="NCBI Taxonomy" id="78344"/>
    <lineage>
        <taxon>Bacteria</taxon>
        <taxon>Bacillati</taxon>
        <taxon>Actinomycetota</taxon>
        <taxon>Actinomycetes</taxon>
        <taxon>Bifidobacteriales</taxon>
        <taxon>Bifidobacteriaceae</taxon>
        <taxon>Bifidobacterium</taxon>
    </lineage>
</organism>
<dbReference type="Proteomes" id="UP000029046">
    <property type="component" value="Unassembled WGS sequence"/>
</dbReference>
<keyword evidence="2" id="KW-1185">Reference proteome</keyword>